<feature type="transmembrane region" description="Helical" evidence="6">
    <location>
        <begin position="262"/>
        <end position="282"/>
    </location>
</feature>
<dbReference type="EMBL" id="LNCD01000120">
    <property type="protein sequence ID" value="KWV44918.1"/>
    <property type="molecule type" value="Genomic_DNA"/>
</dbReference>
<feature type="transmembrane region" description="Helical" evidence="6">
    <location>
        <begin position="12"/>
        <end position="33"/>
    </location>
</feature>
<evidence type="ECO:0000313" key="9">
    <source>
        <dbReference type="Proteomes" id="UP000068164"/>
    </source>
</evidence>
<keyword evidence="2 6" id="KW-0813">Transport</keyword>
<feature type="transmembrane region" description="Helical" evidence="6">
    <location>
        <begin position="181"/>
        <end position="208"/>
    </location>
</feature>
<feature type="transmembrane region" description="Helical" evidence="6">
    <location>
        <begin position="330"/>
        <end position="350"/>
    </location>
</feature>
<feature type="transmembrane region" description="Helical" evidence="6">
    <location>
        <begin position="220"/>
        <end position="242"/>
    </location>
</feature>
<dbReference type="PANTHER" id="PTHR30177">
    <property type="entry name" value="GLYCINE BETAINE/L-PROLINE TRANSPORT SYSTEM PERMEASE PROTEIN PROW"/>
    <property type="match status" value="1"/>
</dbReference>
<feature type="transmembrane region" description="Helical" evidence="6">
    <location>
        <begin position="79"/>
        <end position="102"/>
    </location>
</feature>
<proteinExistence type="inferred from homology"/>
<evidence type="ECO:0000256" key="6">
    <source>
        <dbReference type="RuleBase" id="RU363032"/>
    </source>
</evidence>
<keyword evidence="4 6" id="KW-1133">Transmembrane helix</keyword>
<evidence type="ECO:0000256" key="4">
    <source>
        <dbReference type="ARBA" id="ARBA00022989"/>
    </source>
</evidence>
<evidence type="ECO:0000259" key="7">
    <source>
        <dbReference type="PROSITE" id="PS50928"/>
    </source>
</evidence>
<dbReference type="AlphaFoldDB" id="A0A109J9Q1"/>
<dbReference type="GO" id="GO:0005886">
    <property type="term" value="C:plasma membrane"/>
    <property type="evidence" value="ECO:0007669"/>
    <property type="project" value="UniProtKB-SubCell"/>
</dbReference>
<comment type="similarity">
    <text evidence="6">Belongs to the binding-protein-dependent transport system permease family.</text>
</comment>
<evidence type="ECO:0000313" key="8">
    <source>
        <dbReference type="EMBL" id="KWV44918.1"/>
    </source>
</evidence>
<dbReference type="PROSITE" id="PS50928">
    <property type="entry name" value="ABC_TM1"/>
    <property type="match status" value="1"/>
</dbReference>
<evidence type="ECO:0000256" key="5">
    <source>
        <dbReference type="ARBA" id="ARBA00023136"/>
    </source>
</evidence>
<evidence type="ECO:0000256" key="2">
    <source>
        <dbReference type="ARBA" id="ARBA00022448"/>
    </source>
</evidence>
<dbReference type="CDD" id="cd06261">
    <property type="entry name" value="TM_PBP2"/>
    <property type="match status" value="1"/>
</dbReference>
<evidence type="ECO:0000256" key="1">
    <source>
        <dbReference type="ARBA" id="ARBA00004651"/>
    </source>
</evidence>
<keyword evidence="3 6" id="KW-0812">Transmembrane</keyword>
<keyword evidence="9" id="KW-1185">Reference proteome</keyword>
<comment type="caution">
    <text evidence="8">The sequence shown here is derived from an EMBL/GenBank/DDBJ whole genome shotgun (WGS) entry which is preliminary data.</text>
</comment>
<dbReference type="InterPro" id="IPR035906">
    <property type="entry name" value="MetI-like_sf"/>
</dbReference>
<dbReference type="InterPro" id="IPR051204">
    <property type="entry name" value="ABC_transp_perm/SBD"/>
</dbReference>
<feature type="transmembrane region" description="Helical" evidence="6">
    <location>
        <begin position="357"/>
        <end position="380"/>
    </location>
</feature>
<dbReference type="Pfam" id="PF00528">
    <property type="entry name" value="BPD_transp_1"/>
    <property type="match status" value="1"/>
</dbReference>
<gene>
    <name evidence="8" type="ORF">AS026_02075</name>
</gene>
<dbReference type="OrthoDB" id="9801163at2"/>
<sequence>MEETLAVRKLDRLGVVLVTTGVVATALLPFIYVKANRIAAGKPMLLTQLLNQPSALILTILLLATAFAVLFLQNALLRLVIATLCFAALLATIGFAASAFTPPASNAARMTPGGGFWVLFAVIGLVVSDALVKIKLTPWMRIAALVAYTGLLGIFLASGLLDDLSIMKEFATRSAQFWTEAVAHLLLALGSLAIAIVIGLPLGILCFWVPKLRAVVLQGLSLIQTIPSLALFGILMLPLGYLATHLPAAASIGIRGIGAAPALIALVLYSLLPIVANTVVGLQGVDPSVRDAAAGMGLTRRQILTGIDLPLAFPVILTGIRIVLVQAIGLVTVAALIGGGGFGIFIFQGLGQTAMDLVLLGAVPTVFFAFSSAVILDAVIDSIRGSAA</sequence>
<dbReference type="Proteomes" id="UP000068164">
    <property type="component" value="Unassembled WGS sequence"/>
</dbReference>
<keyword evidence="5 6" id="KW-0472">Membrane</keyword>
<feature type="transmembrane region" description="Helical" evidence="6">
    <location>
        <begin position="139"/>
        <end position="161"/>
    </location>
</feature>
<evidence type="ECO:0000256" key="3">
    <source>
        <dbReference type="ARBA" id="ARBA00022692"/>
    </source>
</evidence>
<feature type="transmembrane region" description="Helical" evidence="6">
    <location>
        <begin position="114"/>
        <end position="132"/>
    </location>
</feature>
<dbReference type="PANTHER" id="PTHR30177:SF30">
    <property type="entry name" value="GLYCINE BETAINE UPTAKE SYSTEM PERMEASE PROTEIN YEHY"/>
    <property type="match status" value="1"/>
</dbReference>
<dbReference type="Gene3D" id="1.10.3720.10">
    <property type="entry name" value="MetI-like"/>
    <property type="match status" value="1"/>
</dbReference>
<feature type="transmembrane region" description="Helical" evidence="6">
    <location>
        <begin position="53"/>
        <end position="72"/>
    </location>
</feature>
<comment type="subcellular location">
    <subcellularLocation>
        <location evidence="1 6">Cell membrane</location>
        <topology evidence="1 6">Multi-pass membrane protein</topology>
    </subcellularLocation>
</comment>
<feature type="domain" description="ABC transmembrane type-1" evidence="7">
    <location>
        <begin position="181"/>
        <end position="376"/>
    </location>
</feature>
<dbReference type="GO" id="GO:0055085">
    <property type="term" value="P:transmembrane transport"/>
    <property type="evidence" value="ECO:0007669"/>
    <property type="project" value="InterPro"/>
</dbReference>
<accession>A0A109J9Q1</accession>
<name>A0A109J9Q1_9HYPH</name>
<dbReference type="SUPFAM" id="SSF161098">
    <property type="entry name" value="MetI-like"/>
    <property type="match status" value="1"/>
</dbReference>
<dbReference type="RefSeq" id="WP_025658777.1">
    <property type="nucleotide sequence ID" value="NZ_LNCD01000120.1"/>
</dbReference>
<feature type="transmembrane region" description="Helical" evidence="6">
    <location>
        <begin position="303"/>
        <end position="324"/>
    </location>
</feature>
<dbReference type="InterPro" id="IPR000515">
    <property type="entry name" value="MetI-like"/>
</dbReference>
<dbReference type="GO" id="GO:0031460">
    <property type="term" value="P:glycine betaine transport"/>
    <property type="evidence" value="ECO:0007669"/>
    <property type="project" value="TreeGrafter"/>
</dbReference>
<reference evidence="8 9" key="1">
    <citation type="submission" date="2015-11" db="EMBL/GenBank/DDBJ databases">
        <title>Draft Genome Sequence of the Strain BR 10423 (Rhizobium sp.) isolated from nodules of Mimosa pudica.</title>
        <authorList>
            <person name="Barauna A.C."/>
            <person name="Zilli J.E."/>
            <person name="Simoes-Araujo J.L."/>
            <person name="Reis V.M."/>
            <person name="James E.K."/>
            <person name="Reis F.B.Jr."/>
            <person name="Rouws L.F."/>
            <person name="Passos S.R."/>
            <person name="Gois S.R."/>
        </authorList>
    </citation>
    <scope>NUCLEOTIDE SEQUENCE [LARGE SCALE GENOMIC DNA]</scope>
    <source>
        <strain evidence="8 9">BR10423</strain>
    </source>
</reference>
<organism evidence="8 9">
    <name type="scientific">Rhizobium altiplani</name>
    <dbReference type="NCBI Taxonomy" id="1864509"/>
    <lineage>
        <taxon>Bacteria</taxon>
        <taxon>Pseudomonadati</taxon>
        <taxon>Pseudomonadota</taxon>
        <taxon>Alphaproteobacteria</taxon>
        <taxon>Hyphomicrobiales</taxon>
        <taxon>Rhizobiaceae</taxon>
        <taxon>Rhizobium/Agrobacterium group</taxon>
        <taxon>Rhizobium</taxon>
    </lineage>
</organism>
<protein>
    <submittedName>
        <fullName evidence="8">ABC transporter permease</fullName>
    </submittedName>
</protein>